<proteinExistence type="predicted"/>
<comment type="caution">
    <text evidence="1">The sequence shown here is derived from an EMBL/GenBank/DDBJ whole genome shotgun (WGS) entry which is preliminary data.</text>
</comment>
<dbReference type="EMBL" id="CAJNOQ010003092">
    <property type="protein sequence ID" value="CAF0994970.1"/>
    <property type="molecule type" value="Genomic_DNA"/>
</dbReference>
<evidence type="ECO:0000313" key="1">
    <source>
        <dbReference type="EMBL" id="CAF0994970.1"/>
    </source>
</evidence>
<reference evidence="1" key="1">
    <citation type="submission" date="2021-02" db="EMBL/GenBank/DDBJ databases">
        <authorList>
            <person name="Nowell W R."/>
        </authorList>
    </citation>
    <scope>NUCLEOTIDE SEQUENCE</scope>
</reference>
<dbReference type="EMBL" id="CAJOBC010003092">
    <property type="protein sequence ID" value="CAF3766658.1"/>
    <property type="molecule type" value="Genomic_DNA"/>
</dbReference>
<dbReference type="Proteomes" id="UP000681722">
    <property type="component" value="Unassembled WGS sequence"/>
</dbReference>
<sequence length="202" mass="23456">MIYVQQTGGIQSKLPKTIKGGSGTRPWRSYFTVHDSLNASFETLVQILRGRNEQHRIFPINTVLLADIVDLMRKFALIFDHLEFSNHSTLQNIVPSYYKMAHYYDKYWPSITTLHWIATYFEPTFKHLAFIDDKKDSEMRKNEIRKGLHVLVNDTLKMNDDDPKVLTSLSSFVVNSPPSKRRKDDPFANQKNQIKFISCPGC</sequence>
<dbReference type="AlphaFoldDB" id="A0A814GE16"/>
<dbReference type="Proteomes" id="UP000663829">
    <property type="component" value="Unassembled WGS sequence"/>
</dbReference>
<name>A0A814GE16_9BILA</name>
<evidence type="ECO:0008006" key="4">
    <source>
        <dbReference type="Google" id="ProtNLM"/>
    </source>
</evidence>
<evidence type="ECO:0000313" key="3">
    <source>
        <dbReference type="Proteomes" id="UP000663829"/>
    </source>
</evidence>
<accession>A0A814GE16</accession>
<organism evidence="1 3">
    <name type="scientific">Didymodactylos carnosus</name>
    <dbReference type="NCBI Taxonomy" id="1234261"/>
    <lineage>
        <taxon>Eukaryota</taxon>
        <taxon>Metazoa</taxon>
        <taxon>Spiralia</taxon>
        <taxon>Gnathifera</taxon>
        <taxon>Rotifera</taxon>
        <taxon>Eurotatoria</taxon>
        <taxon>Bdelloidea</taxon>
        <taxon>Philodinida</taxon>
        <taxon>Philodinidae</taxon>
        <taxon>Didymodactylos</taxon>
    </lineage>
</organism>
<gene>
    <name evidence="1" type="ORF">GPM918_LOCUS13451</name>
    <name evidence="2" type="ORF">SRO942_LOCUS13451</name>
</gene>
<keyword evidence="3" id="KW-1185">Reference proteome</keyword>
<evidence type="ECO:0000313" key="2">
    <source>
        <dbReference type="EMBL" id="CAF3766658.1"/>
    </source>
</evidence>
<protein>
    <recommendedName>
        <fullName evidence="4">hAT-like transposase RNase-H fold domain-containing protein</fullName>
    </recommendedName>
</protein>